<dbReference type="GO" id="GO:0006508">
    <property type="term" value="P:proteolysis"/>
    <property type="evidence" value="ECO:0007669"/>
    <property type="project" value="UniProtKB-KW"/>
</dbReference>
<keyword evidence="3 9" id="KW-0479">Metal-binding</keyword>
<dbReference type="Proteomes" id="UP000030170">
    <property type="component" value="Unassembled WGS sequence"/>
</dbReference>
<feature type="binding site" evidence="9">
    <location>
        <position position="141"/>
    </location>
    <ligand>
        <name>Zn(2+)</name>
        <dbReference type="ChEBI" id="CHEBI:29105"/>
        <note>catalytic</note>
    </ligand>
</feature>
<dbReference type="AlphaFoldDB" id="A0A098TK65"/>
<dbReference type="SUPFAM" id="SSF55166">
    <property type="entry name" value="Hedgehog/DD-peptidase"/>
    <property type="match status" value="1"/>
</dbReference>
<evidence type="ECO:0000256" key="3">
    <source>
        <dbReference type="ARBA" id="ARBA00022723"/>
    </source>
</evidence>
<evidence type="ECO:0000256" key="1">
    <source>
        <dbReference type="ARBA" id="ARBA00001362"/>
    </source>
</evidence>
<evidence type="ECO:0000256" key="2">
    <source>
        <dbReference type="ARBA" id="ARBA00022670"/>
    </source>
</evidence>
<comment type="function">
    <text evidence="9 10">Catalyzes hydrolysis of the D-alanyl-D-alanine dipeptide.</text>
</comment>
<feature type="binding site" evidence="9">
    <location>
        <position position="134"/>
    </location>
    <ligand>
        <name>Zn(2+)</name>
        <dbReference type="ChEBI" id="CHEBI:29105"/>
        <note>catalytic</note>
    </ligand>
</feature>
<evidence type="ECO:0000256" key="7">
    <source>
        <dbReference type="ARBA" id="ARBA00023049"/>
    </source>
</evidence>
<dbReference type="GO" id="GO:0008237">
    <property type="term" value="F:metallopeptidase activity"/>
    <property type="evidence" value="ECO:0007669"/>
    <property type="project" value="UniProtKB-KW"/>
</dbReference>
<dbReference type="PANTHER" id="PTHR43126">
    <property type="entry name" value="D-ALANYL-D-ALANINE DIPEPTIDASE"/>
    <property type="match status" value="1"/>
</dbReference>
<evidence type="ECO:0000256" key="9">
    <source>
        <dbReference type="HAMAP-Rule" id="MF_01924"/>
    </source>
</evidence>
<evidence type="ECO:0000313" key="11">
    <source>
        <dbReference type="EMBL" id="KGF72666.1"/>
    </source>
</evidence>
<dbReference type="HAMAP" id="MF_01924">
    <property type="entry name" value="A_A_dipeptidase"/>
    <property type="match status" value="1"/>
</dbReference>
<keyword evidence="8 10" id="KW-0961">Cell wall biogenesis/degradation</keyword>
<comment type="cofactor">
    <cofactor evidence="9">
        <name>Zn(2+)</name>
        <dbReference type="ChEBI" id="CHEBI:29105"/>
    </cofactor>
    <text evidence="9">Binds 1 zinc ion per subunit.</text>
</comment>
<evidence type="ECO:0000256" key="8">
    <source>
        <dbReference type="ARBA" id="ARBA00023316"/>
    </source>
</evidence>
<comment type="catalytic activity">
    <reaction evidence="1 9 10">
        <text>D-alanyl-D-alanine + H2O = 2 D-alanine</text>
        <dbReference type="Rhea" id="RHEA:20661"/>
        <dbReference type="ChEBI" id="CHEBI:15377"/>
        <dbReference type="ChEBI" id="CHEBI:57416"/>
        <dbReference type="ChEBI" id="CHEBI:57822"/>
        <dbReference type="EC" id="3.4.13.22"/>
    </reaction>
</comment>
<protein>
    <recommendedName>
        <fullName evidence="9 10">D-alanyl-D-alanine dipeptidase</fullName>
        <shortName evidence="9 10">D-Ala-D-Ala dipeptidase</shortName>
        <ecNumber evidence="9 10">3.4.13.22</ecNumber>
    </recommendedName>
</protein>
<keyword evidence="5 9" id="KW-0862">Zinc</keyword>
<evidence type="ECO:0000256" key="5">
    <source>
        <dbReference type="ARBA" id="ARBA00022833"/>
    </source>
</evidence>
<dbReference type="GO" id="GO:0008270">
    <property type="term" value="F:zinc ion binding"/>
    <property type="evidence" value="ECO:0007669"/>
    <property type="project" value="UniProtKB-UniRule"/>
</dbReference>
<dbReference type="STRING" id="1497020.DO97_07010"/>
<accession>A0A098TK65</accession>
<dbReference type="GO" id="GO:0160237">
    <property type="term" value="F:D-Ala-D-Ala dipeptidase activity"/>
    <property type="evidence" value="ECO:0007669"/>
    <property type="project" value="UniProtKB-EC"/>
</dbReference>
<dbReference type="GO" id="GO:0071555">
    <property type="term" value="P:cell wall organization"/>
    <property type="evidence" value="ECO:0007669"/>
    <property type="project" value="UniProtKB-KW"/>
</dbReference>
<evidence type="ECO:0000256" key="6">
    <source>
        <dbReference type="ARBA" id="ARBA00022997"/>
    </source>
</evidence>
<dbReference type="CDD" id="cd14843">
    <property type="entry name" value="D-Ala-D-Ala_dipeptidase_like"/>
    <property type="match status" value="1"/>
</dbReference>
<dbReference type="EMBL" id="JJML01000021">
    <property type="protein sequence ID" value="KGF72666.1"/>
    <property type="molecule type" value="Genomic_DNA"/>
</dbReference>
<organism evidence="11 12">
    <name type="scientific">Neosynechococcus sphagnicola sy1</name>
    <dbReference type="NCBI Taxonomy" id="1497020"/>
    <lineage>
        <taxon>Bacteria</taxon>
        <taxon>Bacillati</taxon>
        <taxon>Cyanobacteriota</taxon>
        <taxon>Cyanophyceae</taxon>
        <taxon>Neosynechococcales</taxon>
        <taxon>Neosynechococcaceae</taxon>
        <taxon>Neosynechococcus</taxon>
    </lineage>
</organism>
<dbReference type="EC" id="3.4.13.22" evidence="9 10"/>
<evidence type="ECO:0000313" key="12">
    <source>
        <dbReference type="Proteomes" id="UP000030170"/>
    </source>
</evidence>
<sequence>MKPYQKVPIEECGEPMIAILPDLFAVVSPHPYQVLGAPYGEQSPYFLRQRVVTQLLAAQEALQQDYPGWRLQIFDAYRPVAVQQFMVDQTLADLARSQGLTVAALTPDQQQTLREQVYTFWAPPSLDPTMPPPHSTGAALDLTLVDGTGQVVDMGSPIDECSPRSYPDYFQISDRPLERQYHHHRQLLARVMIAAGFQRHPQEWWHFSWGDQLWAWLSQQSGTPVTSAHYGRYELIHGN</sequence>
<keyword evidence="4 9" id="KW-0378">Hydrolase</keyword>
<keyword evidence="2 9" id="KW-0645">Protease</keyword>
<name>A0A098TK65_9CYAN</name>
<dbReference type="InterPro" id="IPR000755">
    <property type="entry name" value="A_A_dipeptidase"/>
</dbReference>
<comment type="caution">
    <text evidence="11">The sequence shown here is derived from an EMBL/GenBank/DDBJ whole genome shotgun (WGS) entry which is preliminary data.</text>
</comment>
<evidence type="ECO:0000256" key="10">
    <source>
        <dbReference type="PIRNR" id="PIRNR026671"/>
    </source>
</evidence>
<dbReference type="InterPro" id="IPR009045">
    <property type="entry name" value="Zn_M74/Hedgehog-like"/>
</dbReference>
<dbReference type="PANTHER" id="PTHR43126:SF2">
    <property type="entry name" value="D-ALANYL-D-ALANINE DIPEPTIDASE"/>
    <property type="match status" value="1"/>
</dbReference>
<reference evidence="11 12" key="1">
    <citation type="journal article" date="2014" name="Mol. Ecol.">
        <title>Evolution of Synechococcus.</title>
        <authorList>
            <person name="Dvorak P."/>
            <person name="Casamatta D."/>
            <person name="Hasler P."/>
            <person name="Poulickova A."/>
            <person name="Ondrej V."/>
            <person name="Sanges R."/>
        </authorList>
    </citation>
    <scope>NUCLEOTIDE SEQUENCE [LARGE SCALE GENOMIC DNA]</scope>
    <source>
        <strain evidence="11 12">CAUP A 1101</strain>
    </source>
</reference>
<gene>
    <name evidence="11" type="ORF">DO97_07010</name>
</gene>
<keyword evidence="7 9" id="KW-0482">Metalloprotease</keyword>
<feature type="site" description="Transition state stabilizer" evidence="9">
    <location>
        <position position="78"/>
    </location>
</feature>
<comment type="similarity">
    <text evidence="9 10">Belongs to the peptidase M15D family.</text>
</comment>
<feature type="active site" description="Proton donor/acceptor" evidence="9">
    <location>
        <position position="203"/>
    </location>
</feature>
<proteinExistence type="inferred from homology"/>
<dbReference type="PIRSF" id="PIRSF026671">
    <property type="entry name" value="AA_dipeptidase"/>
    <property type="match status" value="1"/>
</dbReference>
<dbReference type="Pfam" id="PF01427">
    <property type="entry name" value="Peptidase_M15"/>
    <property type="match status" value="1"/>
</dbReference>
<evidence type="ECO:0000256" key="4">
    <source>
        <dbReference type="ARBA" id="ARBA00022801"/>
    </source>
</evidence>
<dbReference type="OrthoDB" id="9801430at2"/>
<feature type="binding site" evidence="9">
    <location>
        <position position="206"/>
    </location>
    <ligand>
        <name>Zn(2+)</name>
        <dbReference type="ChEBI" id="CHEBI:29105"/>
        <note>catalytic</note>
    </ligand>
</feature>
<dbReference type="Gene3D" id="3.30.1380.10">
    <property type="match status" value="1"/>
</dbReference>
<keyword evidence="6 9" id="KW-0224">Dipeptidase</keyword>
<dbReference type="RefSeq" id="WP_036533245.1">
    <property type="nucleotide sequence ID" value="NZ_JJML01000021.1"/>
</dbReference>
<keyword evidence="12" id="KW-1185">Reference proteome</keyword>